<dbReference type="Proteomes" id="UP000241203">
    <property type="component" value="Unassembled WGS sequence"/>
</dbReference>
<reference evidence="2 4" key="1">
    <citation type="submission" date="2018-03" db="EMBL/GenBank/DDBJ databases">
        <title>Genomic Encyclopedia of Archaeal and Bacterial Type Strains, Phase II (KMG-II): from individual species to whole genera.</title>
        <authorList>
            <person name="Goeker M."/>
        </authorList>
    </citation>
    <scope>NUCLEOTIDE SEQUENCE [LARGE SCALE GENOMIC DNA]</scope>
    <source>
        <strain evidence="2 4">DSM 21548</strain>
    </source>
</reference>
<reference evidence="3 5" key="2">
    <citation type="submission" date="2018-12" db="EMBL/GenBank/DDBJ databases">
        <authorList>
            <person name="hu s."/>
            <person name="Xu Y."/>
            <person name="Xu B."/>
            <person name="Li F."/>
        </authorList>
    </citation>
    <scope>NUCLEOTIDE SEQUENCE [LARGE SCALE GENOMIC DNA]</scope>
    <source>
        <strain evidence="3 5">KSW2-17</strain>
    </source>
</reference>
<dbReference type="Gene3D" id="1.25.40.10">
    <property type="entry name" value="Tetratricopeptide repeat domain"/>
    <property type="match status" value="1"/>
</dbReference>
<feature type="transmembrane region" description="Helical" evidence="1">
    <location>
        <begin position="34"/>
        <end position="54"/>
    </location>
</feature>
<evidence type="ECO:0000313" key="5">
    <source>
        <dbReference type="Proteomes" id="UP000268291"/>
    </source>
</evidence>
<dbReference type="InterPro" id="IPR011990">
    <property type="entry name" value="TPR-like_helical_dom_sf"/>
</dbReference>
<dbReference type="OrthoDB" id="4485518at2"/>
<accession>A0A2P8GYJ8</accession>
<sequence>MKSRIAVVVMALLLALYLVLVGQRSVLFVLTGEPVAVAIGVALIVLPIIGAWALTRELLFGFAAERLGRQLESEGGLPTDEFPARPSGRLDREAVDEAFPAFRTAVEEAPEDWRPWYRLGLAYDGAGDRRRARAAIREAIKLER</sequence>
<evidence type="ECO:0000313" key="3">
    <source>
        <dbReference type="EMBL" id="RUQ86514.1"/>
    </source>
</evidence>
<comment type="caution">
    <text evidence="2">The sequence shown here is derived from an EMBL/GenBank/DDBJ whole genome shotgun (WGS) entry which is preliminary data.</text>
</comment>
<protein>
    <submittedName>
        <fullName evidence="2">Tetratricopeptide repeat protein</fullName>
    </submittedName>
</protein>
<dbReference type="SUPFAM" id="SSF48452">
    <property type="entry name" value="TPR-like"/>
    <property type="match status" value="1"/>
</dbReference>
<keyword evidence="1" id="KW-0812">Transmembrane</keyword>
<evidence type="ECO:0000313" key="4">
    <source>
        <dbReference type="Proteomes" id="UP000241203"/>
    </source>
</evidence>
<proteinExistence type="predicted"/>
<organism evidence="2 4">
    <name type="scientific">Labedella gwakjiensis</name>
    <dbReference type="NCBI Taxonomy" id="390269"/>
    <lineage>
        <taxon>Bacteria</taxon>
        <taxon>Bacillati</taxon>
        <taxon>Actinomycetota</taxon>
        <taxon>Actinomycetes</taxon>
        <taxon>Micrococcales</taxon>
        <taxon>Microbacteriaceae</taxon>
        <taxon>Labedella</taxon>
    </lineage>
</organism>
<gene>
    <name evidence="2" type="ORF">CLV49_2667</name>
    <name evidence="3" type="ORF">ELQ93_05890</name>
</gene>
<keyword evidence="5" id="KW-1185">Reference proteome</keyword>
<dbReference type="AlphaFoldDB" id="A0A2P8GYJ8"/>
<dbReference type="Proteomes" id="UP000268291">
    <property type="component" value="Unassembled WGS sequence"/>
</dbReference>
<keyword evidence="1" id="KW-0472">Membrane</keyword>
<evidence type="ECO:0000256" key="1">
    <source>
        <dbReference type="SAM" id="Phobius"/>
    </source>
</evidence>
<keyword evidence="1" id="KW-1133">Transmembrane helix</keyword>
<dbReference type="EMBL" id="PYAU01000001">
    <property type="protein sequence ID" value="PSL39035.1"/>
    <property type="molecule type" value="Genomic_DNA"/>
</dbReference>
<dbReference type="RefSeq" id="WP_106563958.1">
    <property type="nucleotide sequence ID" value="NZ_PYAU01000001.1"/>
</dbReference>
<name>A0A2P8GYJ8_9MICO</name>
<evidence type="ECO:0000313" key="2">
    <source>
        <dbReference type="EMBL" id="PSL39035.1"/>
    </source>
</evidence>
<dbReference type="EMBL" id="RZGY01000001">
    <property type="protein sequence ID" value="RUQ86514.1"/>
    <property type="molecule type" value="Genomic_DNA"/>
</dbReference>